<sequence length="230" mass="25406">MRFLDLQPGMMRQPSMPGQTTLSDRGENLSSVLQAICEDDARKATLVEWMQMLTPMDAVDLRFPSDLSGKTLAVIVEPNDHETTLYSASDGTLRFLAIAAVLLGPSPERFYFFEEIENGIHPARLDLLVQLIEQTVADGPAQVAATTHSPTLLRLLGPEAREHASLVFRREGESEGHIRRIVDLPEARRILETQDLARLFESGWMETSMAFSQDDAPETNASGNGAGERA</sequence>
<feature type="domain" description="ATPase AAA-type core" evidence="2">
    <location>
        <begin position="75"/>
        <end position="153"/>
    </location>
</feature>
<dbReference type="Pfam" id="PF13304">
    <property type="entry name" value="AAA_21"/>
    <property type="match status" value="1"/>
</dbReference>
<dbReference type="EMBL" id="VIFK01000173">
    <property type="protein sequence ID" value="TQE98570.1"/>
    <property type="molecule type" value="Genomic_DNA"/>
</dbReference>
<comment type="caution">
    <text evidence="3">The sequence shown here is derived from an EMBL/GenBank/DDBJ whole genome shotgun (WGS) entry which is preliminary data.</text>
</comment>
<feature type="region of interest" description="Disordered" evidence="1">
    <location>
        <begin position="1"/>
        <end position="24"/>
    </location>
</feature>
<dbReference type="Proteomes" id="UP000315400">
    <property type="component" value="Unassembled WGS sequence"/>
</dbReference>
<organism evidence="3 4">
    <name type="scientific">Spiribacter salinus</name>
    <dbReference type="NCBI Taxonomy" id="1335746"/>
    <lineage>
        <taxon>Bacteria</taxon>
        <taxon>Pseudomonadati</taxon>
        <taxon>Pseudomonadota</taxon>
        <taxon>Gammaproteobacteria</taxon>
        <taxon>Chromatiales</taxon>
        <taxon>Ectothiorhodospiraceae</taxon>
        <taxon>Spiribacter</taxon>
    </lineage>
</organism>
<dbReference type="Gene3D" id="3.40.50.300">
    <property type="entry name" value="P-loop containing nucleotide triphosphate hydrolases"/>
    <property type="match status" value="1"/>
</dbReference>
<dbReference type="GO" id="GO:0016887">
    <property type="term" value="F:ATP hydrolysis activity"/>
    <property type="evidence" value="ECO:0007669"/>
    <property type="project" value="InterPro"/>
</dbReference>
<gene>
    <name evidence="3" type="ORF">FKY71_13175</name>
</gene>
<proteinExistence type="predicted"/>
<evidence type="ECO:0000259" key="2">
    <source>
        <dbReference type="Pfam" id="PF13304"/>
    </source>
</evidence>
<dbReference type="AlphaFoldDB" id="A0A540VP83"/>
<dbReference type="InterPro" id="IPR027417">
    <property type="entry name" value="P-loop_NTPase"/>
</dbReference>
<keyword evidence="3" id="KW-0067">ATP-binding</keyword>
<evidence type="ECO:0000256" key="1">
    <source>
        <dbReference type="SAM" id="MobiDB-lite"/>
    </source>
</evidence>
<evidence type="ECO:0000313" key="4">
    <source>
        <dbReference type="Proteomes" id="UP000315400"/>
    </source>
</evidence>
<keyword evidence="3" id="KW-0547">Nucleotide-binding</keyword>
<dbReference type="SUPFAM" id="SSF52540">
    <property type="entry name" value="P-loop containing nucleoside triphosphate hydrolases"/>
    <property type="match status" value="1"/>
</dbReference>
<feature type="region of interest" description="Disordered" evidence="1">
    <location>
        <begin position="211"/>
        <end position="230"/>
    </location>
</feature>
<name>A0A540VP83_9GAMM</name>
<dbReference type="PANTHER" id="PTHR40396">
    <property type="entry name" value="ATPASE-LIKE PROTEIN"/>
    <property type="match status" value="1"/>
</dbReference>
<reference evidence="3 4" key="1">
    <citation type="submission" date="2019-06" db="EMBL/GenBank/DDBJ databases">
        <title>Metagenome assembled Genome of Spiribacter salinus SL48-SHIP from the microbial mat of Salt Lake 48 (Novosibirsk region, Russia).</title>
        <authorList>
            <person name="Shipova A."/>
            <person name="Rozanov A.S."/>
            <person name="Bryanskaya A.V."/>
            <person name="Peltek S.E."/>
        </authorList>
    </citation>
    <scope>NUCLEOTIDE SEQUENCE [LARGE SCALE GENOMIC DNA]</scope>
    <source>
        <strain evidence="3">SL48-SHIP-2</strain>
    </source>
</reference>
<evidence type="ECO:0000313" key="3">
    <source>
        <dbReference type="EMBL" id="TQE98570.1"/>
    </source>
</evidence>
<dbReference type="GO" id="GO:0005524">
    <property type="term" value="F:ATP binding"/>
    <property type="evidence" value="ECO:0007669"/>
    <property type="project" value="UniProtKB-KW"/>
</dbReference>
<dbReference type="InterPro" id="IPR003959">
    <property type="entry name" value="ATPase_AAA_core"/>
</dbReference>
<protein>
    <submittedName>
        <fullName evidence="3">ATP-binding protein</fullName>
    </submittedName>
</protein>
<dbReference type="PANTHER" id="PTHR40396:SF1">
    <property type="entry name" value="ATPASE AAA-TYPE CORE DOMAIN-CONTAINING PROTEIN"/>
    <property type="match status" value="1"/>
</dbReference>
<accession>A0A540VP83</accession>